<keyword evidence="1" id="KW-1133">Transmembrane helix</keyword>
<feature type="transmembrane region" description="Helical" evidence="1">
    <location>
        <begin position="69"/>
        <end position="89"/>
    </location>
</feature>
<organism evidence="2 3">
    <name type="scientific">Rouxiella aceris</name>
    <dbReference type="NCBI Taxonomy" id="2703884"/>
    <lineage>
        <taxon>Bacteria</taxon>
        <taxon>Pseudomonadati</taxon>
        <taxon>Pseudomonadota</taxon>
        <taxon>Gammaproteobacteria</taxon>
        <taxon>Enterobacterales</taxon>
        <taxon>Yersiniaceae</taxon>
        <taxon>Rouxiella</taxon>
    </lineage>
</organism>
<evidence type="ECO:0000256" key="1">
    <source>
        <dbReference type="SAM" id="Phobius"/>
    </source>
</evidence>
<keyword evidence="1" id="KW-0812">Transmembrane</keyword>
<dbReference type="Proteomes" id="UP000585363">
    <property type="component" value="Unassembled WGS sequence"/>
</dbReference>
<reference evidence="2 3" key="1">
    <citation type="submission" date="2020-01" db="EMBL/GenBank/DDBJ databases">
        <authorList>
            <person name="Lee S.D."/>
        </authorList>
    </citation>
    <scope>NUCLEOTIDE SEQUENCE [LARGE SCALE GENOMIC DNA]</scope>
    <source>
        <strain evidence="2 3">SAP-1</strain>
    </source>
</reference>
<keyword evidence="1" id="KW-0472">Membrane</keyword>
<gene>
    <name evidence="2" type="ORF">GW590_11830</name>
</gene>
<protein>
    <submittedName>
        <fullName evidence="2">Uncharacterized protein</fullName>
    </submittedName>
</protein>
<proteinExistence type="predicted"/>
<keyword evidence="3" id="KW-1185">Reference proteome</keyword>
<comment type="caution">
    <text evidence="2">The sequence shown here is derived from an EMBL/GenBank/DDBJ whole genome shotgun (WGS) entry which is preliminary data.</text>
</comment>
<dbReference type="AlphaFoldDB" id="A0A848MK90"/>
<reference evidence="2 3" key="2">
    <citation type="submission" date="2020-06" db="EMBL/GenBank/DDBJ databases">
        <title>Polyphasic characterization of a Rahnella strain isolated from tree sap.</title>
        <authorList>
            <person name="Kim I.S."/>
        </authorList>
    </citation>
    <scope>NUCLEOTIDE SEQUENCE [LARGE SCALE GENOMIC DNA]</scope>
    <source>
        <strain evidence="2 3">SAP-1</strain>
    </source>
</reference>
<dbReference type="RefSeq" id="WP_169403250.1">
    <property type="nucleotide sequence ID" value="NZ_JAADJU010000005.1"/>
</dbReference>
<evidence type="ECO:0000313" key="2">
    <source>
        <dbReference type="EMBL" id="NMP27549.1"/>
    </source>
</evidence>
<dbReference type="EMBL" id="JAADJU010000005">
    <property type="protein sequence ID" value="NMP27549.1"/>
    <property type="molecule type" value="Genomic_DNA"/>
</dbReference>
<sequence length="97" mass="11348">MTTEHLEKHKALLENFEQMVELLNQLTVGKYNSLELYINNCHHFRARILEVQELLVDESFEQYLMKNDVALYCGIYSMSMAIAMLANMLENLKNFAS</sequence>
<evidence type="ECO:0000313" key="3">
    <source>
        <dbReference type="Proteomes" id="UP000585363"/>
    </source>
</evidence>
<accession>A0A848MK90</accession>
<name>A0A848MK90_9GAMM</name>